<keyword evidence="2" id="KW-1185">Reference proteome</keyword>
<dbReference type="EMBL" id="JAIWYP010000012">
    <property type="protein sequence ID" value="KAH3730366.1"/>
    <property type="molecule type" value="Genomic_DNA"/>
</dbReference>
<evidence type="ECO:0000313" key="2">
    <source>
        <dbReference type="Proteomes" id="UP000828390"/>
    </source>
</evidence>
<reference evidence="1" key="1">
    <citation type="journal article" date="2019" name="bioRxiv">
        <title>The Genome of the Zebra Mussel, Dreissena polymorpha: A Resource for Invasive Species Research.</title>
        <authorList>
            <person name="McCartney M.A."/>
            <person name="Auch B."/>
            <person name="Kono T."/>
            <person name="Mallez S."/>
            <person name="Zhang Y."/>
            <person name="Obille A."/>
            <person name="Becker A."/>
            <person name="Abrahante J.E."/>
            <person name="Garbe J."/>
            <person name="Badalamenti J.P."/>
            <person name="Herman A."/>
            <person name="Mangelson H."/>
            <person name="Liachko I."/>
            <person name="Sullivan S."/>
            <person name="Sone E.D."/>
            <person name="Koren S."/>
            <person name="Silverstein K.A.T."/>
            <person name="Beckman K.B."/>
            <person name="Gohl D.M."/>
        </authorList>
    </citation>
    <scope>NUCLEOTIDE SEQUENCE</scope>
    <source>
        <strain evidence="1">Duluth1</strain>
        <tissue evidence="1">Whole animal</tissue>
    </source>
</reference>
<evidence type="ECO:0000313" key="1">
    <source>
        <dbReference type="EMBL" id="KAH3730366.1"/>
    </source>
</evidence>
<gene>
    <name evidence="1" type="ORF">DPMN_056350</name>
</gene>
<comment type="caution">
    <text evidence="1">The sequence shown here is derived from an EMBL/GenBank/DDBJ whole genome shotgun (WGS) entry which is preliminary data.</text>
</comment>
<proteinExistence type="predicted"/>
<accession>A0A9D4CT31</accession>
<reference evidence="1" key="2">
    <citation type="submission" date="2020-11" db="EMBL/GenBank/DDBJ databases">
        <authorList>
            <person name="McCartney M.A."/>
            <person name="Auch B."/>
            <person name="Kono T."/>
            <person name="Mallez S."/>
            <person name="Becker A."/>
            <person name="Gohl D.M."/>
            <person name="Silverstein K.A.T."/>
            <person name="Koren S."/>
            <person name="Bechman K.B."/>
            <person name="Herman A."/>
            <person name="Abrahante J.E."/>
            <person name="Garbe J."/>
        </authorList>
    </citation>
    <scope>NUCLEOTIDE SEQUENCE</scope>
    <source>
        <strain evidence="1">Duluth1</strain>
        <tissue evidence="1">Whole animal</tissue>
    </source>
</reference>
<sequence length="65" mass="6953">MEQRARTISIVTPADAPLDTLACSAKTTSMSASGPIRVRTVARARIQTDRTRALVILASQDPCVL</sequence>
<name>A0A9D4CT31_DREPO</name>
<organism evidence="1 2">
    <name type="scientific">Dreissena polymorpha</name>
    <name type="common">Zebra mussel</name>
    <name type="synonym">Mytilus polymorpha</name>
    <dbReference type="NCBI Taxonomy" id="45954"/>
    <lineage>
        <taxon>Eukaryota</taxon>
        <taxon>Metazoa</taxon>
        <taxon>Spiralia</taxon>
        <taxon>Lophotrochozoa</taxon>
        <taxon>Mollusca</taxon>
        <taxon>Bivalvia</taxon>
        <taxon>Autobranchia</taxon>
        <taxon>Heteroconchia</taxon>
        <taxon>Euheterodonta</taxon>
        <taxon>Imparidentia</taxon>
        <taxon>Neoheterodontei</taxon>
        <taxon>Myida</taxon>
        <taxon>Dreissenoidea</taxon>
        <taxon>Dreissenidae</taxon>
        <taxon>Dreissena</taxon>
    </lineage>
</organism>
<protein>
    <submittedName>
        <fullName evidence="1">Uncharacterized protein</fullName>
    </submittedName>
</protein>
<dbReference type="AlphaFoldDB" id="A0A9D4CT31"/>
<dbReference type="Proteomes" id="UP000828390">
    <property type="component" value="Unassembled WGS sequence"/>
</dbReference>